<dbReference type="Proteomes" id="UP000286997">
    <property type="component" value="Unassembled WGS sequence"/>
</dbReference>
<dbReference type="InterPro" id="IPR036680">
    <property type="entry name" value="SPOR-like_sf"/>
</dbReference>
<dbReference type="OrthoDB" id="7338235at2"/>
<reference evidence="3 4" key="1">
    <citation type="submission" date="2019-01" db="EMBL/GenBank/DDBJ databases">
        <authorList>
            <person name="Chen W.-M."/>
        </authorList>
    </citation>
    <scope>NUCLEOTIDE SEQUENCE [LARGE SCALE GENOMIC DNA]</scope>
    <source>
        <strain evidence="3 4">TER-1</strain>
    </source>
</reference>
<organism evidence="3 4">
    <name type="scientific">Methylobacterium oryzihabitans</name>
    <dbReference type="NCBI Taxonomy" id="2499852"/>
    <lineage>
        <taxon>Bacteria</taxon>
        <taxon>Pseudomonadati</taxon>
        <taxon>Pseudomonadota</taxon>
        <taxon>Alphaproteobacteria</taxon>
        <taxon>Hyphomicrobiales</taxon>
        <taxon>Methylobacteriaceae</taxon>
        <taxon>Methylobacterium</taxon>
    </lineage>
</organism>
<dbReference type="GO" id="GO:0042834">
    <property type="term" value="F:peptidoglycan binding"/>
    <property type="evidence" value="ECO:0007669"/>
    <property type="project" value="InterPro"/>
</dbReference>
<dbReference type="EMBL" id="SACP01000018">
    <property type="protein sequence ID" value="RVU16023.1"/>
    <property type="molecule type" value="Genomic_DNA"/>
</dbReference>
<feature type="domain" description="SPOR" evidence="2">
    <location>
        <begin position="31"/>
        <end position="108"/>
    </location>
</feature>
<keyword evidence="4" id="KW-1185">Reference proteome</keyword>
<dbReference type="AlphaFoldDB" id="A0A3S3U5E0"/>
<name>A0A3S3U5E0_9HYPH</name>
<proteinExistence type="predicted"/>
<dbReference type="RefSeq" id="WP_148239789.1">
    <property type="nucleotide sequence ID" value="NZ_SACP01000018.1"/>
</dbReference>
<gene>
    <name evidence="3" type="ORF">EOE48_18370</name>
</gene>
<evidence type="ECO:0000313" key="4">
    <source>
        <dbReference type="Proteomes" id="UP000286997"/>
    </source>
</evidence>
<evidence type="ECO:0000256" key="1">
    <source>
        <dbReference type="SAM" id="MobiDB-lite"/>
    </source>
</evidence>
<feature type="non-terminal residue" evidence="3">
    <location>
        <position position="1"/>
    </location>
</feature>
<feature type="compositionally biased region" description="Low complexity" evidence="1">
    <location>
        <begin position="8"/>
        <end position="27"/>
    </location>
</feature>
<accession>A0A3S3U5E0</accession>
<feature type="region of interest" description="Disordered" evidence="1">
    <location>
        <begin position="1"/>
        <end position="27"/>
    </location>
</feature>
<protein>
    <submittedName>
        <fullName evidence="3">SPOR domain-containing protein</fullName>
    </submittedName>
</protein>
<dbReference type="Pfam" id="PF05036">
    <property type="entry name" value="SPOR"/>
    <property type="match status" value="1"/>
</dbReference>
<dbReference type="Gene3D" id="3.30.70.1070">
    <property type="entry name" value="Sporulation related repeat"/>
    <property type="match status" value="1"/>
</dbReference>
<dbReference type="InterPro" id="IPR007730">
    <property type="entry name" value="SPOR-like_dom"/>
</dbReference>
<comment type="caution">
    <text evidence="3">The sequence shown here is derived from an EMBL/GenBank/DDBJ whole genome shotgun (WGS) entry which is preliminary data.</text>
</comment>
<evidence type="ECO:0000259" key="2">
    <source>
        <dbReference type="Pfam" id="PF05036"/>
    </source>
</evidence>
<sequence>PPKPAAPPRVAAVEPQATSAAPAPAAQPAVGGFSVQLSVRATESEARAAFKQAQERYAAELGGQQPLIRQAEVNGKSIYRVRVGPMAKENATSLCNKLQAAGGQCFVAKN</sequence>
<dbReference type="SUPFAM" id="SSF110997">
    <property type="entry name" value="Sporulation related repeat"/>
    <property type="match status" value="1"/>
</dbReference>
<evidence type="ECO:0000313" key="3">
    <source>
        <dbReference type="EMBL" id="RVU16023.1"/>
    </source>
</evidence>